<dbReference type="EMBL" id="VUNA01000002">
    <property type="protein sequence ID" value="MST70107.1"/>
    <property type="molecule type" value="Genomic_DNA"/>
</dbReference>
<dbReference type="Pfam" id="PF22636">
    <property type="entry name" value="FlK"/>
    <property type="match status" value="1"/>
</dbReference>
<dbReference type="InterPro" id="IPR025540">
    <property type="entry name" value="FlK"/>
</dbReference>
<feature type="active site" evidence="1">
    <location>
        <position position="33"/>
    </location>
</feature>
<reference evidence="4 5" key="1">
    <citation type="submission" date="2019-08" db="EMBL/GenBank/DDBJ databases">
        <title>In-depth cultivation of the pig gut microbiome towards novel bacterial diversity and tailored functional studies.</title>
        <authorList>
            <person name="Wylensek D."/>
            <person name="Hitch T.C.A."/>
            <person name="Clavel T."/>
        </authorList>
    </citation>
    <scope>NUCLEOTIDE SEQUENCE [LARGE SCALE GENOMIC DNA]</scope>
    <source>
        <strain evidence="4 5">WCA-MUC-591-APC-4B</strain>
    </source>
</reference>
<organism evidence="4 5">
    <name type="scientific">Mogibacterium kristiansenii</name>
    <dbReference type="NCBI Taxonomy" id="2606708"/>
    <lineage>
        <taxon>Bacteria</taxon>
        <taxon>Bacillati</taxon>
        <taxon>Bacillota</taxon>
        <taxon>Clostridia</taxon>
        <taxon>Peptostreptococcales</taxon>
        <taxon>Anaerovoracaceae</taxon>
        <taxon>Mogibacterium</taxon>
    </lineage>
</organism>
<evidence type="ECO:0000259" key="3">
    <source>
        <dbReference type="Pfam" id="PF22636"/>
    </source>
</evidence>
<feature type="binding site" evidence="2">
    <location>
        <position position="60"/>
    </location>
    <ligand>
        <name>CoA</name>
        <dbReference type="ChEBI" id="CHEBI:57287"/>
    </ligand>
</feature>
<keyword evidence="5" id="KW-1185">Reference proteome</keyword>
<dbReference type="Gene3D" id="3.10.129.10">
    <property type="entry name" value="Hotdog Thioesterase"/>
    <property type="match status" value="1"/>
</dbReference>
<name>A0A6N7X390_9FIRM</name>
<feature type="active site" evidence="1">
    <location>
        <position position="67"/>
    </location>
</feature>
<feature type="binding site" evidence="2">
    <location>
        <position position="60"/>
    </location>
    <ligand>
        <name>substrate</name>
    </ligand>
</feature>
<feature type="binding site" evidence="2">
    <location>
        <position position="111"/>
    </location>
    <ligand>
        <name>substrate</name>
    </ligand>
</feature>
<protein>
    <submittedName>
        <fullName evidence="4">Thioesterase</fullName>
    </submittedName>
</protein>
<dbReference type="CDD" id="cd03440">
    <property type="entry name" value="hot_dog"/>
    <property type="match status" value="1"/>
</dbReference>
<dbReference type="InterPro" id="IPR054485">
    <property type="entry name" value="FlK-like_dom"/>
</dbReference>
<gene>
    <name evidence="4" type="ORF">FYJ65_01930</name>
</gene>
<proteinExistence type="predicted"/>
<dbReference type="AlphaFoldDB" id="A0A6N7X390"/>
<feature type="domain" description="Fluoroacetyl-CoA-specific thioesterase-like" evidence="3">
    <location>
        <begin position="14"/>
        <end position="117"/>
    </location>
</feature>
<dbReference type="PIRSF" id="PIRSF014972">
    <property type="entry name" value="FlK"/>
    <property type="match status" value="1"/>
</dbReference>
<feature type="active site" evidence="1">
    <location>
        <position position="41"/>
    </location>
</feature>
<dbReference type="RefSeq" id="WP_154553666.1">
    <property type="nucleotide sequence ID" value="NZ_JAQXUZ010000021.1"/>
</dbReference>
<dbReference type="PANTHER" id="PTHR36934">
    <property type="entry name" value="BLR0278 PROTEIN"/>
    <property type="match status" value="1"/>
</dbReference>
<accession>A0A6N7X390</accession>
<dbReference type="InterPro" id="IPR029069">
    <property type="entry name" value="HotDog_dom_sf"/>
</dbReference>
<evidence type="ECO:0000313" key="4">
    <source>
        <dbReference type="EMBL" id="MST70107.1"/>
    </source>
</evidence>
<dbReference type="PANTHER" id="PTHR36934:SF1">
    <property type="entry name" value="THIOESTERASE DOMAIN-CONTAINING PROTEIN"/>
    <property type="match status" value="1"/>
</dbReference>
<evidence type="ECO:0000313" key="5">
    <source>
        <dbReference type="Proteomes" id="UP000469424"/>
    </source>
</evidence>
<evidence type="ECO:0000256" key="2">
    <source>
        <dbReference type="PIRSR" id="PIRSR014972-2"/>
    </source>
</evidence>
<dbReference type="SUPFAM" id="SSF54637">
    <property type="entry name" value="Thioesterase/thiol ester dehydrase-isomerase"/>
    <property type="match status" value="1"/>
</dbReference>
<dbReference type="Proteomes" id="UP000469424">
    <property type="component" value="Unassembled WGS sequence"/>
</dbReference>
<sequence>MIQTGLTCKKKITVTPEMTAAAMGSGALEVLATPSMIALMEGTAQEAVQNLLEDGQGTVGTRIDVRHLAATPVGMEVTCTAEVTEVDRRRIVFTVKAKDEKEVIGEGIHERFVIDNEKFFAKCRQKLEK</sequence>
<comment type="caution">
    <text evidence="4">The sequence shown here is derived from an EMBL/GenBank/DDBJ whole genome shotgun (WGS) entry which is preliminary data.</text>
</comment>
<evidence type="ECO:0000256" key="1">
    <source>
        <dbReference type="PIRSR" id="PIRSR014972-1"/>
    </source>
</evidence>